<feature type="domain" description="Glycosyl transferase family 28 C-terminal" evidence="6">
    <location>
        <begin position="20"/>
        <end position="152"/>
    </location>
</feature>
<dbReference type="Proteomes" id="UP000467132">
    <property type="component" value="Unassembled WGS sequence"/>
</dbReference>
<evidence type="ECO:0000259" key="6">
    <source>
        <dbReference type="Pfam" id="PF04101"/>
    </source>
</evidence>
<gene>
    <name evidence="7" type="ORF">D3Z33_09230</name>
</gene>
<dbReference type="GO" id="GO:0016758">
    <property type="term" value="F:hexosyltransferase activity"/>
    <property type="evidence" value="ECO:0007669"/>
    <property type="project" value="InterPro"/>
</dbReference>
<dbReference type="Pfam" id="PF04101">
    <property type="entry name" value="Glyco_tran_28_C"/>
    <property type="match status" value="1"/>
</dbReference>
<keyword evidence="4" id="KW-0808">Transferase</keyword>
<evidence type="ECO:0000256" key="4">
    <source>
        <dbReference type="ARBA" id="ARBA00022679"/>
    </source>
</evidence>
<comment type="similarity">
    <text evidence="2">Belongs to the glycosyltransferase 28 family.</text>
</comment>
<dbReference type="Gene3D" id="3.40.50.2000">
    <property type="entry name" value="Glycogen Phosphorylase B"/>
    <property type="match status" value="1"/>
</dbReference>
<evidence type="ECO:0000256" key="1">
    <source>
        <dbReference type="ARBA" id="ARBA00004240"/>
    </source>
</evidence>
<sequence>MERIVSSLSKGNIWREHLLILVLCGTQKQQFSRIIEMAELLYKFDNEIIVQNGHTKYESNKVRLLDFISSEKLENYYEKADIILTHGGTGSIMTGIRNRKPVIAVPRLEKFHEHVDDHQTEIVHKLSELGYIISCNSLIKSDIVNCYNKAMSFQPNNDPIYSKIHEMISTILNKDN</sequence>
<dbReference type="InterPro" id="IPR039042">
    <property type="entry name" value="Alg13-like"/>
</dbReference>
<reference evidence="7 8" key="1">
    <citation type="submission" date="2018-08" db="EMBL/GenBank/DDBJ databases">
        <title>Murine metabolic-syndrome-specific gut microbial biobank.</title>
        <authorList>
            <person name="Liu C."/>
        </authorList>
    </citation>
    <scope>NUCLEOTIDE SEQUENCE [LARGE SCALE GENOMIC DNA]</scope>
    <source>
        <strain evidence="7 8">583</strain>
    </source>
</reference>
<evidence type="ECO:0000256" key="3">
    <source>
        <dbReference type="ARBA" id="ARBA00022676"/>
    </source>
</evidence>
<evidence type="ECO:0000313" key="8">
    <source>
        <dbReference type="Proteomes" id="UP000467132"/>
    </source>
</evidence>
<comment type="subcellular location">
    <subcellularLocation>
        <location evidence="1">Endoplasmic reticulum</location>
    </subcellularLocation>
</comment>
<dbReference type="PANTHER" id="PTHR12867:SF6">
    <property type="entry name" value="N-ACETYLGLUCOSAMINYLDIPHOSPHODOLICHOL N-ACETYLGLUCOSAMINYLTRANSFERASE"/>
    <property type="match status" value="1"/>
</dbReference>
<keyword evidence="8" id="KW-1185">Reference proteome</keyword>
<name>A0A845QYI2_9CLOT</name>
<evidence type="ECO:0000256" key="5">
    <source>
        <dbReference type="ARBA" id="ARBA00022824"/>
    </source>
</evidence>
<dbReference type="InterPro" id="IPR007235">
    <property type="entry name" value="Glyco_trans_28_C"/>
</dbReference>
<dbReference type="SUPFAM" id="SSF53756">
    <property type="entry name" value="UDP-Glycosyltransferase/glycogen phosphorylase"/>
    <property type="match status" value="1"/>
</dbReference>
<dbReference type="GO" id="GO:0006488">
    <property type="term" value="P:dolichol-linked oligosaccharide biosynthetic process"/>
    <property type="evidence" value="ECO:0007669"/>
    <property type="project" value="InterPro"/>
</dbReference>
<dbReference type="EMBL" id="QXXA01000010">
    <property type="protein sequence ID" value="NBI07034.1"/>
    <property type="molecule type" value="Genomic_DNA"/>
</dbReference>
<dbReference type="PANTHER" id="PTHR12867">
    <property type="entry name" value="GLYCOSYL TRANSFERASE-RELATED"/>
    <property type="match status" value="1"/>
</dbReference>
<dbReference type="AlphaFoldDB" id="A0A845QYI2"/>
<accession>A0A845QYI2</accession>
<proteinExistence type="inferred from homology"/>
<comment type="caution">
    <text evidence="7">The sequence shown here is derived from an EMBL/GenBank/DDBJ whole genome shotgun (WGS) entry which is preliminary data.</text>
</comment>
<keyword evidence="5" id="KW-0256">Endoplasmic reticulum</keyword>
<organism evidence="7 8">
    <name type="scientific">Senegalia massiliensis</name>
    <dbReference type="NCBI Taxonomy" id="1720316"/>
    <lineage>
        <taxon>Bacteria</taxon>
        <taxon>Bacillati</taxon>
        <taxon>Bacillota</taxon>
        <taxon>Clostridia</taxon>
        <taxon>Eubacteriales</taxon>
        <taxon>Clostridiaceae</taxon>
        <taxon>Senegalia</taxon>
    </lineage>
</organism>
<protein>
    <submittedName>
        <fullName evidence="7">Exopolysaccharide biosynthesis protein</fullName>
    </submittedName>
</protein>
<evidence type="ECO:0000256" key="2">
    <source>
        <dbReference type="ARBA" id="ARBA00006962"/>
    </source>
</evidence>
<keyword evidence="3" id="KW-0328">Glycosyltransferase</keyword>
<evidence type="ECO:0000313" key="7">
    <source>
        <dbReference type="EMBL" id="NBI07034.1"/>
    </source>
</evidence>